<evidence type="ECO:0000256" key="8">
    <source>
        <dbReference type="ARBA" id="ARBA00022801"/>
    </source>
</evidence>
<dbReference type="Pfam" id="PF17834">
    <property type="entry name" value="GHD"/>
    <property type="match status" value="1"/>
</dbReference>
<evidence type="ECO:0000256" key="3">
    <source>
        <dbReference type="ARBA" id="ARBA00009809"/>
    </source>
</evidence>
<keyword evidence="6" id="KW-0964">Secreted</keyword>
<evidence type="ECO:0000256" key="10">
    <source>
        <dbReference type="ARBA" id="ARBA00023295"/>
    </source>
</evidence>
<dbReference type="PRINTS" id="PR00742">
    <property type="entry name" value="GLHYDRLASE35"/>
</dbReference>
<keyword evidence="13" id="KW-1185">Reference proteome</keyword>
<evidence type="ECO:0000313" key="12">
    <source>
        <dbReference type="EMBL" id="PKU74576.1"/>
    </source>
</evidence>
<proteinExistence type="inferred from homology"/>
<evidence type="ECO:0000256" key="6">
    <source>
        <dbReference type="ARBA" id="ARBA00022525"/>
    </source>
</evidence>
<dbReference type="GO" id="GO:0030246">
    <property type="term" value="F:carbohydrate binding"/>
    <property type="evidence" value="ECO:0007669"/>
    <property type="project" value="InterPro"/>
</dbReference>
<dbReference type="AlphaFoldDB" id="A0A2I0WFX8"/>
<gene>
    <name evidence="12" type="ORF">MA16_Dca003779</name>
</gene>
<keyword evidence="5" id="KW-0052">Apoplast</keyword>
<evidence type="ECO:0000256" key="9">
    <source>
        <dbReference type="ARBA" id="ARBA00023180"/>
    </source>
</evidence>
<dbReference type="Pfam" id="PF21467">
    <property type="entry name" value="BetaGal_gal-bd"/>
    <property type="match status" value="1"/>
</dbReference>
<keyword evidence="10" id="KW-0326">Glycosidase</keyword>
<dbReference type="Proteomes" id="UP000233837">
    <property type="component" value="Unassembled WGS sequence"/>
</dbReference>
<organism evidence="12 13">
    <name type="scientific">Dendrobium catenatum</name>
    <dbReference type="NCBI Taxonomy" id="906689"/>
    <lineage>
        <taxon>Eukaryota</taxon>
        <taxon>Viridiplantae</taxon>
        <taxon>Streptophyta</taxon>
        <taxon>Embryophyta</taxon>
        <taxon>Tracheophyta</taxon>
        <taxon>Spermatophyta</taxon>
        <taxon>Magnoliopsida</taxon>
        <taxon>Liliopsida</taxon>
        <taxon>Asparagales</taxon>
        <taxon>Orchidaceae</taxon>
        <taxon>Epidendroideae</taxon>
        <taxon>Malaxideae</taxon>
        <taxon>Dendrobiinae</taxon>
        <taxon>Dendrobium</taxon>
    </lineage>
</organism>
<dbReference type="GO" id="GO:0004565">
    <property type="term" value="F:beta-galactosidase activity"/>
    <property type="evidence" value="ECO:0007669"/>
    <property type="project" value="UniProtKB-EC"/>
</dbReference>
<dbReference type="InterPro" id="IPR008979">
    <property type="entry name" value="Galactose-bd-like_sf"/>
</dbReference>
<evidence type="ECO:0000313" key="13">
    <source>
        <dbReference type="Proteomes" id="UP000233837"/>
    </source>
</evidence>
<accession>A0A2I0WFX8</accession>
<reference evidence="12 13" key="1">
    <citation type="journal article" date="2016" name="Sci. Rep.">
        <title>The Dendrobium catenatum Lindl. genome sequence provides insights into polysaccharide synthase, floral development and adaptive evolution.</title>
        <authorList>
            <person name="Zhang G.Q."/>
            <person name="Xu Q."/>
            <person name="Bian C."/>
            <person name="Tsai W.C."/>
            <person name="Yeh C.M."/>
            <person name="Liu K.W."/>
            <person name="Yoshida K."/>
            <person name="Zhang L.S."/>
            <person name="Chang S.B."/>
            <person name="Chen F."/>
            <person name="Shi Y."/>
            <person name="Su Y.Y."/>
            <person name="Zhang Y.Q."/>
            <person name="Chen L.J."/>
            <person name="Yin Y."/>
            <person name="Lin M."/>
            <person name="Huang H."/>
            <person name="Deng H."/>
            <person name="Wang Z.W."/>
            <person name="Zhu S.L."/>
            <person name="Zhao X."/>
            <person name="Deng C."/>
            <person name="Niu S.C."/>
            <person name="Huang J."/>
            <person name="Wang M."/>
            <person name="Liu G.H."/>
            <person name="Yang H.J."/>
            <person name="Xiao X.J."/>
            <person name="Hsiao Y.Y."/>
            <person name="Wu W.L."/>
            <person name="Chen Y.Y."/>
            <person name="Mitsuda N."/>
            <person name="Ohme-Takagi M."/>
            <person name="Luo Y.B."/>
            <person name="Van de Peer Y."/>
            <person name="Liu Z.J."/>
        </authorList>
    </citation>
    <scope>NUCLEOTIDE SEQUENCE [LARGE SCALE GENOMIC DNA]</scope>
    <source>
        <tissue evidence="12">The whole plant</tissue>
    </source>
</reference>
<dbReference type="EC" id="3.2.1.23" evidence="4"/>
<dbReference type="GO" id="GO:0048046">
    <property type="term" value="C:apoplast"/>
    <property type="evidence" value="ECO:0007669"/>
    <property type="project" value="UniProtKB-SubCell"/>
</dbReference>
<keyword evidence="9" id="KW-0325">Glycoprotein</keyword>
<evidence type="ECO:0000256" key="7">
    <source>
        <dbReference type="ARBA" id="ARBA00022729"/>
    </source>
</evidence>
<keyword evidence="7" id="KW-0732">Signal</keyword>
<dbReference type="FunFam" id="2.60.120.260:FF:000097">
    <property type="entry name" value="Beta-galactosidase"/>
    <property type="match status" value="1"/>
</dbReference>
<dbReference type="Pfam" id="PF02140">
    <property type="entry name" value="SUEL_Lectin"/>
    <property type="match status" value="1"/>
</dbReference>
<evidence type="ECO:0000256" key="2">
    <source>
        <dbReference type="ARBA" id="ARBA00004271"/>
    </source>
</evidence>
<dbReference type="CDD" id="cd22842">
    <property type="entry name" value="Gal_Rha_Lectin_BGal"/>
    <property type="match status" value="1"/>
</dbReference>
<dbReference type="InterPro" id="IPR000922">
    <property type="entry name" value="Lectin_gal-bd_dom"/>
</dbReference>
<dbReference type="Gene3D" id="2.60.120.260">
    <property type="entry name" value="Galactose-binding domain-like"/>
    <property type="match status" value="1"/>
</dbReference>
<comment type="subcellular location">
    <subcellularLocation>
        <location evidence="2">Secreted</location>
        <location evidence="2">Extracellular space</location>
        <location evidence="2">Apoplast</location>
    </subcellularLocation>
</comment>
<evidence type="ECO:0000256" key="1">
    <source>
        <dbReference type="ARBA" id="ARBA00001412"/>
    </source>
</evidence>
<dbReference type="SUPFAM" id="SSF49785">
    <property type="entry name" value="Galactose-binding domain-like"/>
    <property type="match status" value="2"/>
</dbReference>
<comment type="similarity">
    <text evidence="3">Belongs to the glycosyl hydrolase 35 family.</text>
</comment>
<feature type="domain" description="SUEL-type lectin" evidence="11">
    <location>
        <begin position="347"/>
        <end position="433"/>
    </location>
</feature>
<sequence>MDDTDEKWIVFQNRSYHLPAWSVSVLPDCKTIAFNTAKVRSQISMVAMVPESLVASKTIQEKGSNGLQWHIYKEKTGSVEKTDFVRHGFADHLNTTKDATDYLWYSTRFHVDEGEKFLNNGTQPILMVESKGHAVHVFVNEEIIGPFYEWVGAGLTSVKIAGLDNGTIDLSSNTWKYKIGLEGEHLRIFSNGIDNVKWITPSLPPKDQALTWYMVVVDSPKGTEPVGLDMKYMGKGQAWLNGKAIGRYWPRKSSINDKCSSSCNYKGNFFPDKCRTGCGEPTQRWYHIPLSWFKPSGNVLVIFEEKGGDPTRITFSRRRISKICSSVSEDFPFVDLENWENAVRSNGEGRATLHLDCPENSSISSIRFASYGNPSGACGSYQQGICHHPSSVLIIEKVCLNKTQCTIPFLEGDFSKDFCPGITKSLAVEAACN</sequence>
<dbReference type="Gene3D" id="2.60.120.740">
    <property type="match status" value="1"/>
</dbReference>
<dbReference type="PANTHER" id="PTHR23421">
    <property type="entry name" value="BETA-GALACTOSIDASE RELATED"/>
    <property type="match status" value="1"/>
</dbReference>
<evidence type="ECO:0000256" key="5">
    <source>
        <dbReference type="ARBA" id="ARBA00022523"/>
    </source>
</evidence>
<evidence type="ECO:0000259" key="11">
    <source>
        <dbReference type="PROSITE" id="PS50228"/>
    </source>
</evidence>
<protein>
    <recommendedName>
        <fullName evidence="4">beta-galactosidase</fullName>
        <ecNumber evidence="4">3.2.1.23</ecNumber>
    </recommendedName>
</protein>
<dbReference type="GO" id="GO:0005975">
    <property type="term" value="P:carbohydrate metabolic process"/>
    <property type="evidence" value="ECO:0007669"/>
    <property type="project" value="InterPro"/>
</dbReference>
<dbReference type="InterPro" id="IPR001944">
    <property type="entry name" value="Glycoside_Hdrlase_35"/>
</dbReference>
<dbReference type="FunFam" id="2.60.120.740:FF:000002">
    <property type="entry name" value="Beta-galactosidase"/>
    <property type="match status" value="1"/>
</dbReference>
<dbReference type="InterPro" id="IPR043159">
    <property type="entry name" value="Lectin_gal-bd_sf"/>
</dbReference>
<dbReference type="EMBL" id="KZ502674">
    <property type="protein sequence ID" value="PKU74576.1"/>
    <property type="molecule type" value="Genomic_DNA"/>
</dbReference>
<name>A0A2I0WFX8_9ASPA</name>
<evidence type="ECO:0000256" key="4">
    <source>
        <dbReference type="ARBA" id="ARBA00012756"/>
    </source>
</evidence>
<dbReference type="PROSITE" id="PS50228">
    <property type="entry name" value="SUEL_LECTIN"/>
    <property type="match status" value="1"/>
</dbReference>
<dbReference type="InterPro" id="IPR048913">
    <property type="entry name" value="BetaGal_gal-bd"/>
</dbReference>
<dbReference type="InterPro" id="IPR041392">
    <property type="entry name" value="GHD"/>
</dbReference>
<keyword evidence="8" id="KW-0378">Hydrolase</keyword>
<reference evidence="12 13" key="2">
    <citation type="journal article" date="2017" name="Nature">
        <title>The Apostasia genome and the evolution of orchids.</title>
        <authorList>
            <person name="Zhang G.Q."/>
            <person name="Liu K.W."/>
            <person name="Li Z."/>
            <person name="Lohaus R."/>
            <person name="Hsiao Y.Y."/>
            <person name="Niu S.C."/>
            <person name="Wang J.Y."/>
            <person name="Lin Y.C."/>
            <person name="Xu Q."/>
            <person name="Chen L.J."/>
            <person name="Yoshida K."/>
            <person name="Fujiwara S."/>
            <person name="Wang Z.W."/>
            <person name="Zhang Y.Q."/>
            <person name="Mitsuda N."/>
            <person name="Wang M."/>
            <person name="Liu G.H."/>
            <person name="Pecoraro L."/>
            <person name="Huang H.X."/>
            <person name="Xiao X.J."/>
            <person name="Lin M."/>
            <person name="Wu X.Y."/>
            <person name="Wu W.L."/>
            <person name="Chen Y.Y."/>
            <person name="Chang S.B."/>
            <person name="Sakamoto S."/>
            <person name="Ohme-Takagi M."/>
            <person name="Yagi M."/>
            <person name="Zeng S.J."/>
            <person name="Shen C.Y."/>
            <person name="Yeh C.M."/>
            <person name="Luo Y.B."/>
            <person name="Tsai W.C."/>
            <person name="Van de Peer Y."/>
            <person name="Liu Z.J."/>
        </authorList>
    </citation>
    <scope>NUCLEOTIDE SEQUENCE [LARGE SCALE GENOMIC DNA]</scope>
    <source>
        <tissue evidence="12">The whole plant</tissue>
    </source>
</reference>
<comment type="catalytic activity">
    <reaction evidence="1">
        <text>Hydrolysis of terminal non-reducing beta-D-galactose residues in beta-D-galactosides.</text>
        <dbReference type="EC" id="3.2.1.23"/>
    </reaction>
</comment>